<accession>A0A0W0EYT4</accession>
<gene>
    <name evidence="1" type="ORF">WG66_18333</name>
</gene>
<name>A0A0W0EYT4_MONRR</name>
<organism evidence="1 2">
    <name type="scientific">Moniliophthora roreri</name>
    <name type="common">Frosty pod rot fungus</name>
    <name type="synonym">Monilia roreri</name>
    <dbReference type="NCBI Taxonomy" id="221103"/>
    <lineage>
        <taxon>Eukaryota</taxon>
        <taxon>Fungi</taxon>
        <taxon>Dikarya</taxon>
        <taxon>Basidiomycota</taxon>
        <taxon>Agaricomycotina</taxon>
        <taxon>Agaricomycetes</taxon>
        <taxon>Agaricomycetidae</taxon>
        <taxon>Agaricales</taxon>
        <taxon>Marasmiineae</taxon>
        <taxon>Marasmiaceae</taxon>
        <taxon>Moniliophthora</taxon>
    </lineage>
</organism>
<sequence>MTSLTEWAQSNLNALFEHSGEQEDTFSSQFNATFSPNASILMNHETISVDEYKKRISQTLVTASSSVEWKDVLEDTEAGVVAGFLVITRTMKFRIRAAPAKNYTYITISAKIAQEGGERRIVNLVHTFTSKAAPIHIQPVQGGEA</sequence>
<protein>
    <submittedName>
        <fullName evidence="1">Uncharacterized protein</fullName>
    </submittedName>
</protein>
<dbReference type="EMBL" id="LATX01002450">
    <property type="protein sequence ID" value="KTB29090.1"/>
    <property type="molecule type" value="Genomic_DNA"/>
</dbReference>
<proteinExistence type="predicted"/>
<reference evidence="1 2" key="1">
    <citation type="submission" date="2015-12" db="EMBL/GenBank/DDBJ databases">
        <title>Draft genome sequence of Moniliophthora roreri, the causal agent of frosty pod rot of cacao.</title>
        <authorList>
            <person name="Aime M.C."/>
            <person name="Diaz-Valderrama J.R."/>
            <person name="Kijpornyongpan T."/>
            <person name="Phillips-Mora W."/>
        </authorList>
    </citation>
    <scope>NUCLEOTIDE SEQUENCE [LARGE SCALE GENOMIC DNA]</scope>
    <source>
        <strain evidence="1 2">MCA 2952</strain>
    </source>
</reference>
<comment type="caution">
    <text evidence="1">The sequence shown here is derived from an EMBL/GenBank/DDBJ whole genome shotgun (WGS) entry which is preliminary data.</text>
</comment>
<evidence type="ECO:0000313" key="1">
    <source>
        <dbReference type="EMBL" id="KTB29090.1"/>
    </source>
</evidence>
<dbReference type="Proteomes" id="UP000054988">
    <property type="component" value="Unassembled WGS sequence"/>
</dbReference>
<dbReference type="eggNOG" id="ENOG502T0GU">
    <property type="taxonomic scope" value="Eukaryota"/>
</dbReference>
<dbReference type="AlphaFoldDB" id="A0A0W0EYT4"/>
<evidence type="ECO:0000313" key="2">
    <source>
        <dbReference type="Proteomes" id="UP000054988"/>
    </source>
</evidence>